<dbReference type="InterPro" id="IPR000387">
    <property type="entry name" value="Tyr_Pase_dom"/>
</dbReference>
<dbReference type="InterPro" id="IPR000242">
    <property type="entry name" value="PTP_cat"/>
</dbReference>
<evidence type="ECO:0000256" key="1">
    <source>
        <dbReference type="SAM" id="MobiDB-lite"/>
    </source>
</evidence>
<sequence length="256" mass="26910">MCVCTAFTRNHEGQASAPLAVHTDVGGPGPPVLANASSHGGSSQNEATDAGRVQVPSDLRMVQKMALNQQVVLLLLLLLLEVEDQFLSTRSSLSATAAAADHEIVVASSLDQPAHSMSKCGSGGKSREVLQWHFTAWPDHATPPSPAALLHFVRRSSRSNFPQGASGPAGPIVVHCSAGVGRTGAYMAVHTLLAQLEATRKVGAAGVLQRMRKQRAWLVQTPEQYAFIHDSVLTACLAGDTDMPAATTAQVASHIK</sequence>
<dbReference type="EMBL" id="OA889009">
    <property type="protein sequence ID" value="CAD7284114.1"/>
    <property type="molecule type" value="Genomic_DNA"/>
</dbReference>
<feature type="compositionally biased region" description="Polar residues" evidence="1">
    <location>
        <begin position="35"/>
        <end position="47"/>
    </location>
</feature>
<dbReference type="SMART" id="SM00404">
    <property type="entry name" value="PTPc_motif"/>
    <property type="match status" value="1"/>
</dbReference>
<evidence type="ECO:0000259" key="2">
    <source>
        <dbReference type="PROSITE" id="PS50055"/>
    </source>
</evidence>
<keyword evidence="5" id="KW-1185">Reference proteome</keyword>
<dbReference type="Proteomes" id="UP000678499">
    <property type="component" value="Unassembled WGS sequence"/>
</dbReference>
<dbReference type="Pfam" id="PF00102">
    <property type="entry name" value="Y_phosphatase"/>
    <property type="match status" value="1"/>
</dbReference>
<reference evidence="4" key="1">
    <citation type="submission" date="2020-11" db="EMBL/GenBank/DDBJ databases">
        <authorList>
            <person name="Tran Van P."/>
        </authorList>
    </citation>
    <scope>NUCLEOTIDE SEQUENCE</scope>
</reference>
<dbReference type="EMBL" id="CAJPEX010006972">
    <property type="protein sequence ID" value="CAG0924266.1"/>
    <property type="molecule type" value="Genomic_DNA"/>
</dbReference>
<name>A0A7R9GK18_9CRUS</name>
<dbReference type="PRINTS" id="PR00700">
    <property type="entry name" value="PRTYPHPHTASE"/>
</dbReference>
<feature type="region of interest" description="Disordered" evidence="1">
    <location>
        <begin position="20"/>
        <end position="50"/>
    </location>
</feature>
<dbReference type="PANTHER" id="PTHR19134">
    <property type="entry name" value="RECEPTOR-TYPE TYROSINE-PROTEIN PHOSPHATASE"/>
    <property type="match status" value="1"/>
</dbReference>
<evidence type="ECO:0000313" key="4">
    <source>
        <dbReference type="EMBL" id="CAD7284114.1"/>
    </source>
</evidence>
<dbReference type="GO" id="GO:0004725">
    <property type="term" value="F:protein tyrosine phosphatase activity"/>
    <property type="evidence" value="ECO:0007669"/>
    <property type="project" value="InterPro"/>
</dbReference>
<dbReference type="SMART" id="SM00194">
    <property type="entry name" value="PTPc"/>
    <property type="match status" value="1"/>
</dbReference>
<dbReference type="PROSITE" id="PS50055">
    <property type="entry name" value="TYR_PHOSPHATASE_PTP"/>
    <property type="match status" value="1"/>
</dbReference>
<evidence type="ECO:0000259" key="3">
    <source>
        <dbReference type="PROSITE" id="PS50056"/>
    </source>
</evidence>
<proteinExistence type="predicted"/>
<feature type="domain" description="Tyrosine specific protein phosphatases" evidence="3">
    <location>
        <begin position="147"/>
        <end position="226"/>
    </location>
</feature>
<dbReference type="InterPro" id="IPR029021">
    <property type="entry name" value="Prot-tyrosine_phosphatase-like"/>
</dbReference>
<dbReference type="SUPFAM" id="SSF52799">
    <property type="entry name" value="(Phosphotyrosine protein) phosphatases II"/>
    <property type="match status" value="1"/>
</dbReference>
<dbReference type="PANTHER" id="PTHR19134:SF553">
    <property type="entry name" value="TYROSINE-PROTEIN PHOSPHATASE 10D-RELATED"/>
    <property type="match status" value="1"/>
</dbReference>
<dbReference type="GO" id="GO:0048666">
    <property type="term" value="P:neuron development"/>
    <property type="evidence" value="ECO:0007669"/>
    <property type="project" value="UniProtKB-ARBA"/>
</dbReference>
<dbReference type="Gene3D" id="3.90.190.10">
    <property type="entry name" value="Protein tyrosine phosphatase superfamily"/>
    <property type="match status" value="1"/>
</dbReference>
<organism evidence="4">
    <name type="scientific">Notodromas monacha</name>
    <dbReference type="NCBI Taxonomy" id="399045"/>
    <lineage>
        <taxon>Eukaryota</taxon>
        <taxon>Metazoa</taxon>
        <taxon>Ecdysozoa</taxon>
        <taxon>Arthropoda</taxon>
        <taxon>Crustacea</taxon>
        <taxon>Oligostraca</taxon>
        <taxon>Ostracoda</taxon>
        <taxon>Podocopa</taxon>
        <taxon>Podocopida</taxon>
        <taxon>Cypridocopina</taxon>
        <taxon>Cypridoidea</taxon>
        <taxon>Cyprididae</taxon>
        <taxon>Notodromas</taxon>
    </lineage>
</organism>
<dbReference type="PROSITE" id="PS50056">
    <property type="entry name" value="TYR_PHOSPHATASE_2"/>
    <property type="match status" value="1"/>
</dbReference>
<dbReference type="InterPro" id="IPR050348">
    <property type="entry name" value="Protein-Tyr_Phosphatase"/>
</dbReference>
<gene>
    <name evidence="4" type="ORF">NMOB1V02_LOCUS11721</name>
</gene>
<accession>A0A7R9GK18</accession>
<dbReference type="InterPro" id="IPR003595">
    <property type="entry name" value="Tyr_Pase_cat"/>
</dbReference>
<evidence type="ECO:0000313" key="5">
    <source>
        <dbReference type="Proteomes" id="UP000678499"/>
    </source>
</evidence>
<dbReference type="InterPro" id="IPR016130">
    <property type="entry name" value="Tyr_Pase_AS"/>
</dbReference>
<feature type="domain" description="Tyrosine-protein phosphatase" evidence="2">
    <location>
        <begin position="125"/>
        <end position="235"/>
    </location>
</feature>
<dbReference type="AlphaFoldDB" id="A0A7R9GK18"/>
<protein>
    <submittedName>
        <fullName evidence="4">Uncharacterized protein</fullName>
    </submittedName>
</protein>
<dbReference type="OrthoDB" id="6371915at2759"/>
<dbReference type="PROSITE" id="PS00383">
    <property type="entry name" value="TYR_PHOSPHATASE_1"/>
    <property type="match status" value="1"/>
</dbReference>